<evidence type="ECO:0000313" key="2">
    <source>
        <dbReference type="EMBL" id="SEF97422.1"/>
    </source>
</evidence>
<sequence length="362" mass="40445">MLMTLFCACTMQNGKSSSNDSVASVDSMVDISVKYATGFSVRDSSGVRLVDVGTHDHLALVKNADVLVPKGYTKILVPINRTICMTALQLSNFTVLDAHDVVKGITGTKNLFNKDILARVKDGRIVKIGMEGNFDTEMVLAANPDIIFISPSKRGGYDAIKETGITLVPHLGYQELNPLGQAEWIKFIGMFIGKEKEANEVFAGIESRYNELKEKAAATTTRPTVLSGEMHYGNWHAVGGKNYLAQIFRDAGADYVINDEETSGENLEFEKMYALAANADYWRILNSYPGDFSYEALKASEPRNELFKAYKEKKVIYCNMKQTPYYEISPVKPDVLLKDFVAIFHPELVEPDYQPTFYYLLK</sequence>
<dbReference type="Proteomes" id="UP000236735">
    <property type="component" value="Unassembled WGS sequence"/>
</dbReference>
<dbReference type="InterPro" id="IPR002491">
    <property type="entry name" value="ABC_transptr_periplasmic_BD"/>
</dbReference>
<dbReference type="GO" id="GO:0071281">
    <property type="term" value="P:cellular response to iron ion"/>
    <property type="evidence" value="ECO:0007669"/>
    <property type="project" value="TreeGrafter"/>
</dbReference>
<dbReference type="PANTHER" id="PTHR30535">
    <property type="entry name" value="VITAMIN B12-BINDING PROTEIN"/>
    <property type="match status" value="1"/>
</dbReference>
<dbReference type="RefSeq" id="WP_103916010.1">
    <property type="nucleotide sequence ID" value="NZ_FNUV01000006.1"/>
</dbReference>
<feature type="domain" description="Fe/B12 periplasmic-binding" evidence="1">
    <location>
        <begin position="81"/>
        <end position="348"/>
    </location>
</feature>
<evidence type="ECO:0000313" key="3">
    <source>
        <dbReference type="Proteomes" id="UP000236735"/>
    </source>
</evidence>
<accession>A0A1H5WD88</accession>
<dbReference type="Gene3D" id="3.40.50.1980">
    <property type="entry name" value="Nitrogenase molybdenum iron protein domain"/>
    <property type="match status" value="2"/>
</dbReference>
<name>A0A1H5WD88_XYLRU</name>
<evidence type="ECO:0000259" key="1">
    <source>
        <dbReference type="PROSITE" id="PS50983"/>
    </source>
</evidence>
<gene>
    <name evidence="2" type="ORF">SAMN05216354_2280</name>
</gene>
<dbReference type="Pfam" id="PF01497">
    <property type="entry name" value="Peripla_BP_2"/>
    <property type="match status" value="1"/>
</dbReference>
<organism evidence="2 3">
    <name type="scientific">Xylanibacter ruminicola</name>
    <name type="common">Prevotella ruminicola</name>
    <dbReference type="NCBI Taxonomy" id="839"/>
    <lineage>
        <taxon>Bacteria</taxon>
        <taxon>Pseudomonadati</taxon>
        <taxon>Bacteroidota</taxon>
        <taxon>Bacteroidia</taxon>
        <taxon>Bacteroidales</taxon>
        <taxon>Prevotellaceae</taxon>
        <taxon>Xylanibacter</taxon>
    </lineage>
</organism>
<dbReference type="SUPFAM" id="SSF53807">
    <property type="entry name" value="Helical backbone' metal receptor"/>
    <property type="match status" value="1"/>
</dbReference>
<dbReference type="AlphaFoldDB" id="A0A1H5WD88"/>
<dbReference type="PANTHER" id="PTHR30535:SF34">
    <property type="entry name" value="MOLYBDATE-BINDING PROTEIN MOLA"/>
    <property type="match status" value="1"/>
</dbReference>
<proteinExistence type="predicted"/>
<dbReference type="EMBL" id="FNUV01000006">
    <property type="protein sequence ID" value="SEF97422.1"/>
    <property type="molecule type" value="Genomic_DNA"/>
</dbReference>
<protein>
    <submittedName>
        <fullName evidence="2">Iron complex transport system substrate-binding protein</fullName>
    </submittedName>
</protein>
<reference evidence="2 3" key="1">
    <citation type="submission" date="2016-10" db="EMBL/GenBank/DDBJ databases">
        <authorList>
            <person name="de Groot N.N."/>
        </authorList>
    </citation>
    <scope>NUCLEOTIDE SEQUENCE [LARGE SCALE GENOMIC DNA]</scope>
    <source>
        <strain evidence="2 3">AR32</strain>
    </source>
</reference>
<dbReference type="InterPro" id="IPR050902">
    <property type="entry name" value="ABC_Transporter_SBP"/>
</dbReference>
<dbReference type="PROSITE" id="PS50983">
    <property type="entry name" value="FE_B12_PBP"/>
    <property type="match status" value="1"/>
</dbReference>